<keyword evidence="1 6" id="KW-0963">Cytoplasm</keyword>
<comment type="caution">
    <text evidence="6">Lacks conserved residue(s) required for the propagation of feature annotation.</text>
</comment>
<dbReference type="RefSeq" id="WP_091427641.1">
    <property type="nucleotide sequence ID" value="NZ_FOJB01000001.1"/>
</dbReference>
<dbReference type="InterPro" id="IPR029063">
    <property type="entry name" value="SAM-dependent_MTases_sf"/>
</dbReference>
<dbReference type="Proteomes" id="UP000199650">
    <property type="component" value="Unassembled WGS sequence"/>
</dbReference>
<dbReference type="SUPFAM" id="SSF53335">
    <property type="entry name" value="S-adenosyl-L-methionine-dependent methyltransferases"/>
    <property type="match status" value="1"/>
</dbReference>
<dbReference type="PANTHER" id="PTHR31760">
    <property type="entry name" value="S-ADENOSYL-L-METHIONINE-DEPENDENT METHYLTRANSFERASES SUPERFAMILY PROTEIN"/>
    <property type="match status" value="1"/>
</dbReference>
<dbReference type="PIRSF" id="PIRSF003078">
    <property type="entry name" value="GidB"/>
    <property type="match status" value="1"/>
</dbReference>
<gene>
    <name evidence="6" type="primary">rsmG</name>
    <name evidence="7" type="ORF">SAMN05444851_0289</name>
</gene>
<dbReference type="Gene3D" id="3.40.50.150">
    <property type="entry name" value="Vaccinia Virus protein VP39"/>
    <property type="match status" value="1"/>
</dbReference>
<dbReference type="OrthoDB" id="9808773at2"/>
<dbReference type="HAMAP" id="MF_00074">
    <property type="entry name" value="16SrRNA_methyltr_G"/>
    <property type="match status" value="1"/>
</dbReference>
<accession>A0A1I0MU44</accession>
<dbReference type="NCBIfam" id="TIGR00138">
    <property type="entry name" value="rsmG_gidB"/>
    <property type="match status" value="1"/>
</dbReference>
<comment type="function">
    <text evidence="6">Specifically methylates the N7 position of guanine in position 527 of 16S rRNA.</text>
</comment>
<evidence type="ECO:0000313" key="8">
    <source>
        <dbReference type="Proteomes" id="UP000199650"/>
    </source>
</evidence>
<keyword evidence="4 6" id="KW-0808">Transferase</keyword>
<dbReference type="Pfam" id="PF02527">
    <property type="entry name" value="GidB"/>
    <property type="match status" value="1"/>
</dbReference>
<protein>
    <recommendedName>
        <fullName evidence="6">Ribosomal RNA small subunit methyltransferase G</fullName>
        <ecNumber evidence="6">2.1.1.170</ecNumber>
    </recommendedName>
    <alternativeName>
        <fullName evidence="6">16S rRNA 7-methylguanosine methyltransferase</fullName>
        <shortName evidence="6">16S rRNA m7G methyltransferase</shortName>
    </alternativeName>
</protein>
<feature type="binding site" evidence="6">
    <location>
        <begin position="125"/>
        <end position="126"/>
    </location>
    <ligand>
        <name>S-adenosyl-L-methionine</name>
        <dbReference type="ChEBI" id="CHEBI:59789"/>
    </ligand>
</feature>
<dbReference type="EC" id="2.1.1.170" evidence="6"/>
<keyword evidence="5 6" id="KW-0949">S-adenosyl-L-methionine</keyword>
<comment type="subcellular location">
    <subcellularLocation>
        <location evidence="6">Cytoplasm</location>
    </subcellularLocation>
</comment>
<evidence type="ECO:0000256" key="6">
    <source>
        <dbReference type="HAMAP-Rule" id="MF_00074"/>
    </source>
</evidence>
<reference evidence="7 8" key="1">
    <citation type="submission" date="2016-10" db="EMBL/GenBank/DDBJ databases">
        <authorList>
            <person name="de Groot N.N."/>
        </authorList>
    </citation>
    <scope>NUCLEOTIDE SEQUENCE [LARGE SCALE GENOMIC DNA]</scope>
    <source>
        <strain evidence="7 8">DSM 29439</strain>
    </source>
</reference>
<evidence type="ECO:0000256" key="5">
    <source>
        <dbReference type="ARBA" id="ARBA00022691"/>
    </source>
</evidence>
<comment type="catalytic activity">
    <reaction evidence="6">
        <text>guanosine(527) in 16S rRNA + S-adenosyl-L-methionine = N(7)-methylguanosine(527) in 16S rRNA + S-adenosyl-L-homocysteine</text>
        <dbReference type="Rhea" id="RHEA:42732"/>
        <dbReference type="Rhea" id="RHEA-COMP:10209"/>
        <dbReference type="Rhea" id="RHEA-COMP:10210"/>
        <dbReference type="ChEBI" id="CHEBI:57856"/>
        <dbReference type="ChEBI" id="CHEBI:59789"/>
        <dbReference type="ChEBI" id="CHEBI:74269"/>
        <dbReference type="ChEBI" id="CHEBI:74480"/>
        <dbReference type="EC" id="2.1.1.170"/>
    </reaction>
</comment>
<dbReference type="GO" id="GO:0005829">
    <property type="term" value="C:cytosol"/>
    <property type="evidence" value="ECO:0007669"/>
    <property type="project" value="TreeGrafter"/>
</dbReference>
<sequence length="206" mass="22516">MTDQSALAGLDVSRETMDRLKTYAALLEKWNPAINLVAPSTLSSLWTRHFQDSAQIFDLSPKEVGKWCDMGAGGGFPGLIVAILAHERDPDRNTICIESDMRKATFLRTVVRETGVKASIISERIEAVAPSGADVVSARALASLAELLGYADRHLKPGGVGVFLKGENYRAEVEEALEKWQFELDTYPSKTNPNAVVLKIGDLERA</sequence>
<feature type="binding site" evidence="6">
    <location>
        <position position="76"/>
    </location>
    <ligand>
        <name>S-adenosyl-L-methionine</name>
        <dbReference type="ChEBI" id="CHEBI:59789"/>
    </ligand>
</feature>
<evidence type="ECO:0000256" key="3">
    <source>
        <dbReference type="ARBA" id="ARBA00022603"/>
    </source>
</evidence>
<keyword evidence="3 6" id="KW-0489">Methyltransferase</keyword>
<keyword evidence="2 6" id="KW-0698">rRNA processing</keyword>
<evidence type="ECO:0000256" key="2">
    <source>
        <dbReference type="ARBA" id="ARBA00022552"/>
    </source>
</evidence>
<evidence type="ECO:0000256" key="4">
    <source>
        <dbReference type="ARBA" id="ARBA00022679"/>
    </source>
</evidence>
<dbReference type="STRING" id="1173584.SAMN05444851_0289"/>
<dbReference type="AlphaFoldDB" id="A0A1I0MU44"/>
<dbReference type="EMBL" id="FOJB01000001">
    <property type="protein sequence ID" value="SEV91488.1"/>
    <property type="molecule type" value="Genomic_DNA"/>
</dbReference>
<dbReference type="InterPro" id="IPR003682">
    <property type="entry name" value="rRNA_ssu_MeTfrase_G"/>
</dbReference>
<feature type="binding site" evidence="6">
    <location>
        <position position="71"/>
    </location>
    <ligand>
        <name>S-adenosyl-L-methionine</name>
        <dbReference type="ChEBI" id="CHEBI:59789"/>
    </ligand>
</feature>
<dbReference type="PANTHER" id="PTHR31760:SF0">
    <property type="entry name" value="S-ADENOSYL-L-METHIONINE-DEPENDENT METHYLTRANSFERASES SUPERFAMILY PROTEIN"/>
    <property type="match status" value="1"/>
</dbReference>
<comment type="similarity">
    <text evidence="6">Belongs to the methyltransferase superfamily. RNA methyltransferase RsmG family.</text>
</comment>
<keyword evidence="8" id="KW-1185">Reference proteome</keyword>
<feature type="binding site" evidence="6">
    <location>
        <position position="139"/>
    </location>
    <ligand>
        <name>S-adenosyl-L-methionine</name>
        <dbReference type="ChEBI" id="CHEBI:59789"/>
    </ligand>
</feature>
<dbReference type="GO" id="GO:0070043">
    <property type="term" value="F:rRNA (guanine-N7-)-methyltransferase activity"/>
    <property type="evidence" value="ECO:0007669"/>
    <property type="project" value="UniProtKB-UniRule"/>
</dbReference>
<organism evidence="7 8">
    <name type="scientific">Aliiroseovarius sediminilitoris</name>
    <dbReference type="NCBI Taxonomy" id="1173584"/>
    <lineage>
        <taxon>Bacteria</taxon>
        <taxon>Pseudomonadati</taxon>
        <taxon>Pseudomonadota</taxon>
        <taxon>Alphaproteobacteria</taxon>
        <taxon>Rhodobacterales</taxon>
        <taxon>Paracoccaceae</taxon>
        <taxon>Aliiroseovarius</taxon>
    </lineage>
</organism>
<evidence type="ECO:0000256" key="1">
    <source>
        <dbReference type="ARBA" id="ARBA00022490"/>
    </source>
</evidence>
<proteinExistence type="inferred from homology"/>
<evidence type="ECO:0000313" key="7">
    <source>
        <dbReference type="EMBL" id="SEV91488.1"/>
    </source>
</evidence>
<name>A0A1I0MU44_9RHOB</name>